<evidence type="ECO:0000256" key="1">
    <source>
        <dbReference type="SAM" id="SignalP"/>
    </source>
</evidence>
<evidence type="ECO:0008006" key="4">
    <source>
        <dbReference type="Google" id="ProtNLM"/>
    </source>
</evidence>
<keyword evidence="1" id="KW-0732">Signal</keyword>
<dbReference type="AlphaFoldDB" id="A0A0L0QMS8"/>
<evidence type="ECO:0000313" key="3">
    <source>
        <dbReference type="Proteomes" id="UP000036780"/>
    </source>
</evidence>
<accession>A0A0L0QMS8</accession>
<organism evidence="2 3">
    <name type="scientific">Virgibacillus pantothenticus</name>
    <dbReference type="NCBI Taxonomy" id="1473"/>
    <lineage>
        <taxon>Bacteria</taxon>
        <taxon>Bacillati</taxon>
        <taxon>Bacillota</taxon>
        <taxon>Bacilli</taxon>
        <taxon>Bacillales</taxon>
        <taxon>Bacillaceae</taxon>
        <taxon>Virgibacillus</taxon>
    </lineage>
</organism>
<dbReference type="OrthoDB" id="2166958at2"/>
<sequence>MKKLVIGAITGAVILGGAATYTFADSNDDNRGFYNDMRPFMEEMHPNFSDEDYEAMYDFCHANGNFEKGPHRGNDFDRNNE</sequence>
<protein>
    <recommendedName>
        <fullName evidence="4">FAD/FMN-containing dehydrogenase</fullName>
    </recommendedName>
</protein>
<reference evidence="3" key="1">
    <citation type="submission" date="2015-07" db="EMBL/GenBank/DDBJ databases">
        <title>Fjat-10053 dsm26.</title>
        <authorList>
            <person name="Liu B."/>
            <person name="Wang J."/>
            <person name="Zhu Y."/>
            <person name="Liu G."/>
            <person name="Chen Q."/>
            <person name="Chen Z."/>
            <person name="Lan J."/>
            <person name="Che J."/>
            <person name="Ge C."/>
            <person name="Shi H."/>
            <person name="Pan Z."/>
            <person name="Liu X."/>
        </authorList>
    </citation>
    <scope>NUCLEOTIDE SEQUENCE [LARGE SCALE GENOMIC DNA]</scope>
    <source>
        <strain evidence="3">DSM 26</strain>
    </source>
</reference>
<keyword evidence="3" id="KW-1185">Reference proteome</keyword>
<feature type="signal peptide" evidence="1">
    <location>
        <begin position="1"/>
        <end position="24"/>
    </location>
</feature>
<comment type="caution">
    <text evidence="2">The sequence shown here is derived from an EMBL/GenBank/DDBJ whole genome shotgun (WGS) entry which is preliminary data.</text>
</comment>
<dbReference type="GeneID" id="66871449"/>
<feature type="chain" id="PRO_5005546418" description="FAD/FMN-containing dehydrogenase" evidence="1">
    <location>
        <begin position="25"/>
        <end position="81"/>
    </location>
</feature>
<evidence type="ECO:0000313" key="2">
    <source>
        <dbReference type="EMBL" id="KNE19533.1"/>
    </source>
</evidence>
<dbReference type="RefSeq" id="WP_050352073.1">
    <property type="nucleotide sequence ID" value="NZ_CP073011.1"/>
</dbReference>
<dbReference type="Proteomes" id="UP000036780">
    <property type="component" value="Unassembled WGS sequence"/>
</dbReference>
<name>A0A0L0QMS8_VIRPA</name>
<gene>
    <name evidence="2" type="ORF">AFK71_13720</name>
</gene>
<proteinExistence type="predicted"/>
<dbReference type="EMBL" id="LGTO01000007">
    <property type="protein sequence ID" value="KNE19533.1"/>
    <property type="molecule type" value="Genomic_DNA"/>
</dbReference>
<dbReference type="PATRIC" id="fig|1473.5.peg.1361"/>